<dbReference type="GO" id="GO:0016491">
    <property type="term" value="F:oxidoreductase activity"/>
    <property type="evidence" value="ECO:0007669"/>
    <property type="project" value="UniProtKB-ARBA"/>
</dbReference>
<keyword evidence="3" id="KW-1185">Reference proteome</keyword>
<sequence>MLVLTAEDIKKVFSMNDAVQASKDALRMYTLGNVEIPLRVNIDVPKFNGQSLFMPGYAEEINSVGIKIVSVFPQNAKKGIPSVPAKMLLLDGETGDVVSIMDGTFLTQFRTGAVAGAGTDILSRKDSKTFALFGTGGQASSQLEAVLSVRKIETVKVFDINSEKAKEFVNDMQQKFSDYGVKILVADSSEDAIKDADIITTVTTAKSPVFDGRLVKKGTHINGIGSYTPEMQEIDEFILKNSQGIFLDTKEGVLSEAGDLITPMKKGIIDESDITGELGEVILERVSGRQSPQDITIFKSVGSAILDLVTAYRIYEKALELGVGTKIEI</sequence>
<dbReference type="InterPro" id="IPR023401">
    <property type="entry name" value="ODC_N"/>
</dbReference>
<dbReference type="NCBIfam" id="NF006379">
    <property type="entry name" value="PRK08618.1"/>
    <property type="match status" value="1"/>
</dbReference>
<protein>
    <submittedName>
        <fullName evidence="2">Ornithine cyclodeaminase Ocd</fullName>
        <ecNumber evidence="2">4.3.1.12</ecNumber>
    </submittedName>
</protein>
<dbReference type="STRING" id="1503.CLPU_8c00980"/>
<dbReference type="Pfam" id="PF02423">
    <property type="entry name" value="OCD_Mu_crystall"/>
    <property type="match status" value="1"/>
</dbReference>
<organism evidence="2 3">
    <name type="scientific">Gottschalkia purinilytica</name>
    <name type="common">Clostridium purinilyticum</name>
    <dbReference type="NCBI Taxonomy" id="1503"/>
    <lineage>
        <taxon>Bacteria</taxon>
        <taxon>Bacillati</taxon>
        <taxon>Bacillota</taxon>
        <taxon>Tissierellia</taxon>
        <taxon>Tissierellales</taxon>
        <taxon>Gottschalkiaceae</taxon>
        <taxon>Gottschalkia</taxon>
    </lineage>
</organism>
<dbReference type="Gene3D" id="3.30.1780.10">
    <property type="entry name" value="ornithine cyclodeaminase, domain 1"/>
    <property type="match status" value="1"/>
</dbReference>
<dbReference type="GO" id="GO:0005737">
    <property type="term" value="C:cytoplasm"/>
    <property type="evidence" value="ECO:0007669"/>
    <property type="project" value="TreeGrafter"/>
</dbReference>
<gene>
    <name evidence="2" type="primary">ocd</name>
    <name evidence="2" type="ORF">CLPU_8c00980</name>
</gene>
<dbReference type="EMBL" id="LGSS01000008">
    <property type="protein sequence ID" value="KNF08333.1"/>
    <property type="molecule type" value="Genomic_DNA"/>
</dbReference>
<dbReference type="PANTHER" id="PTHR13812">
    <property type="entry name" value="KETIMINE REDUCTASE MU-CRYSTALLIN"/>
    <property type="match status" value="1"/>
</dbReference>
<evidence type="ECO:0000313" key="2">
    <source>
        <dbReference type="EMBL" id="KNF08333.1"/>
    </source>
</evidence>
<dbReference type="PATRIC" id="fig|1503.3.peg.3238"/>
<dbReference type="PANTHER" id="PTHR13812:SF19">
    <property type="entry name" value="KETIMINE REDUCTASE MU-CRYSTALLIN"/>
    <property type="match status" value="1"/>
</dbReference>
<reference evidence="3" key="1">
    <citation type="submission" date="2015-07" db="EMBL/GenBank/DDBJ databases">
        <title>Draft genome sequence of the purine-degrading Gottschalkia purinilyticum DSM 1384 (formerly Clostridium purinilyticum).</title>
        <authorList>
            <person name="Poehlein A."/>
            <person name="Schiel-Bengelsdorf B."/>
            <person name="Bengelsdorf F.R."/>
            <person name="Daniel R."/>
            <person name="Duerre P."/>
        </authorList>
    </citation>
    <scope>NUCLEOTIDE SEQUENCE [LARGE SCALE GENOMIC DNA]</scope>
    <source>
        <strain evidence="3">DSM 1384</strain>
    </source>
</reference>
<evidence type="ECO:0000256" key="1">
    <source>
        <dbReference type="ARBA" id="ARBA00008903"/>
    </source>
</evidence>
<proteinExistence type="inferred from homology"/>
<keyword evidence="2" id="KW-0456">Lyase</keyword>
<dbReference type="InterPro" id="IPR036291">
    <property type="entry name" value="NAD(P)-bd_dom_sf"/>
</dbReference>
<evidence type="ECO:0000313" key="3">
    <source>
        <dbReference type="Proteomes" id="UP000037267"/>
    </source>
</evidence>
<dbReference type="GO" id="GO:0019752">
    <property type="term" value="P:carboxylic acid metabolic process"/>
    <property type="evidence" value="ECO:0007669"/>
    <property type="project" value="UniProtKB-ARBA"/>
</dbReference>
<dbReference type="FunFam" id="3.40.50.720:FF:000311">
    <property type="entry name" value="Ornithine cyclodeaminase"/>
    <property type="match status" value="1"/>
</dbReference>
<dbReference type="InterPro" id="IPR003462">
    <property type="entry name" value="ODC_Mu_crystall"/>
</dbReference>
<name>A0A0L0W9U7_GOTPU</name>
<dbReference type="RefSeq" id="WP_050355432.1">
    <property type="nucleotide sequence ID" value="NZ_LGSS01000008.1"/>
</dbReference>
<dbReference type="Proteomes" id="UP000037267">
    <property type="component" value="Unassembled WGS sequence"/>
</dbReference>
<comment type="similarity">
    <text evidence="1">Belongs to the ornithine cyclodeaminase/mu-crystallin family.</text>
</comment>
<dbReference type="SUPFAM" id="SSF51735">
    <property type="entry name" value="NAD(P)-binding Rossmann-fold domains"/>
    <property type="match status" value="1"/>
</dbReference>
<accession>A0A0L0W9U7</accession>
<comment type="caution">
    <text evidence="2">The sequence shown here is derived from an EMBL/GenBank/DDBJ whole genome shotgun (WGS) entry which is preliminary data.</text>
</comment>
<dbReference type="OrthoDB" id="9792005at2"/>
<dbReference type="AlphaFoldDB" id="A0A0L0W9U7"/>
<dbReference type="GO" id="GO:0008473">
    <property type="term" value="F:ornithine cyclodeaminase activity"/>
    <property type="evidence" value="ECO:0007669"/>
    <property type="project" value="UniProtKB-EC"/>
</dbReference>
<dbReference type="EC" id="4.3.1.12" evidence="2"/>
<dbReference type="Gene3D" id="3.40.50.720">
    <property type="entry name" value="NAD(P)-binding Rossmann-like Domain"/>
    <property type="match status" value="1"/>
</dbReference>
<dbReference type="PIRSF" id="PIRSF001439">
    <property type="entry name" value="CryM"/>
    <property type="match status" value="1"/>
</dbReference>